<gene>
    <name evidence="4" type="ORF">PCOR1329_LOCUS19019</name>
</gene>
<dbReference type="PROSITE" id="PS50294">
    <property type="entry name" value="WD_REPEATS_REGION"/>
    <property type="match status" value="1"/>
</dbReference>
<keyword evidence="2" id="KW-0677">Repeat</keyword>
<dbReference type="PANTHER" id="PTHR19848">
    <property type="entry name" value="WD40 REPEAT PROTEIN"/>
    <property type="match status" value="1"/>
</dbReference>
<dbReference type="Proteomes" id="UP001189429">
    <property type="component" value="Unassembled WGS sequence"/>
</dbReference>
<dbReference type="SUPFAM" id="SSF50998">
    <property type="entry name" value="Quinoprotein alcohol dehydrogenase-like"/>
    <property type="match status" value="1"/>
</dbReference>
<dbReference type="InterPro" id="IPR011047">
    <property type="entry name" value="Quinoprotein_ADH-like_sf"/>
</dbReference>
<keyword evidence="5" id="KW-1185">Reference proteome</keyword>
<feature type="repeat" description="WD" evidence="3">
    <location>
        <begin position="577"/>
        <end position="591"/>
    </location>
</feature>
<dbReference type="InterPro" id="IPR001680">
    <property type="entry name" value="WD40_rpt"/>
</dbReference>
<evidence type="ECO:0000256" key="3">
    <source>
        <dbReference type="PROSITE-ProRule" id="PRU00221"/>
    </source>
</evidence>
<protein>
    <submittedName>
        <fullName evidence="4">Uncharacterized protein</fullName>
    </submittedName>
</protein>
<dbReference type="PROSITE" id="PS50082">
    <property type="entry name" value="WD_REPEATS_2"/>
    <property type="match status" value="2"/>
</dbReference>
<reference evidence="4" key="1">
    <citation type="submission" date="2023-10" db="EMBL/GenBank/DDBJ databases">
        <authorList>
            <person name="Chen Y."/>
            <person name="Shah S."/>
            <person name="Dougan E. K."/>
            <person name="Thang M."/>
            <person name="Chan C."/>
        </authorList>
    </citation>
    <scope>NUCLEOTIDE SEQUENCE [LARGE SCALE GENOMIC DNA]</scope>
</reference>
<evidence type="ECO:0000256" key="1">
    <source>
        <dbReference type="ARBA" id="ARBA00022574"/>
    </source>
</evidence>
<accession>A0ABN9RBH3</accession>
<dbReference type="Pfam" id="PF00400">
    <property type="entry name" value="WD40"/>
    <property type="match status" value="2"/>
</dbReference>
<proteinExistence type="predicted"/>
<comment type="caution">
    <text evidence="4">The sequence shown here is derived from an EMBL/GenBank/DDBJ whole genome shotgun (WGS) entry which is preliminary data.</text>
</comment>
<dbReference type="Gene3D" id="2.130.10.10">
    <property type="entry name" value="YVTN repeat-like/Quinoprotein amine dehydrogenase"/>
    <property type="match status" value="2"/>
</dbReference>
<evidence type="ECO:0000313" key="4">
    <source>
        <dbReference type="EMBL" id="CAK0815884.1"/>
    </source>
</evidence>
<dbReference type="InterPro" id="IPR015943">
    <property type="entry name" value="WD40/YVTN_repeat-like_dom_sf"/>
</dbReference>
<dbReference type="InterPro" id="IPR019775">
    <property type="entry name" value="WD40_repeat_CS"/>
</dbReference>
<dbReference type="PANTHER" id="PTHR19848:SF8">
    <property type="entry name" value="F-BOX AND WD REPEAT DOMAIN CONTAINING 7"/>
    <property type="match status" value="1"/>
</dbReference>
<dbReference type="PROSITE" id="PS00678">
    <property type="entry name" value="WD_REPEATS_1"/>
    <property type="match status" value="1"/>
</dbReference>
<evidence type="ECO:0000313" key="5">
    <source>
        <dbReference type="Proteomes" id="UP001189429"/>
    </source>
</evidence>
<dbReference type="SMART" id="SM00320">
    <property type="entry name" value="WD40"/>
    <property type="match status" value="5"/>
</dbReference>
<name>A0ABN9RBH3_9DINO</name>
<organism evidence="4 5">
    <name type="scientific">Prorocentrum cordatum</name>
    <dbReference type="NCBI Taxonomy" id="2364126"/>
    <lineage>
        <taxon>Eukaryota</taxon>
        <taxon>Sar</taxon>
        <taxon>Alveolata</taxon>
        <taxon>Dinophyceae</taxon>
        <taxon>Prorocentrales</taxon>
        <taxon>Prorocentraceae</taxon>
        <taxon>Prorocentrum</taxon>
    </lineage>
</organism>
<feature type="repeat" description="WD" evidence="3">
    <location>
        <begin position="468"/>
        <end position="509"/>
    </location>
</feature>
<evidence type="ECO:0000256" key="2">
    <source>
        <dbReference type="ARBA" id="ARBA00022737"/>
    </source>
</evidence>
<keyword evidence="1 3" id="KW-0853">WD repeat</keyword>
<dbReference type="EMBL" id="CAUYUJ010006025">
    <property type="protein sequence ID" value="CAK0815884.1"/>
    <property type="molecule type" value="Genomic_DNA"/>
</dbReference>
<sequence length="591" mass="62839">MTQSTSDVELMNTPDGVTALVTATPFQYDDINEFYRRLEETHVSKVITARLQQIPGIKAACQSEPCNFTATAGPFLEAAQCSTSFLSEVPYEKSVPSLYCVGKTCADVCYPETTCGNVICGDAMKANNGSADTTCKGEDDCMDKCCVVMCSSWVCPKHTCDFRTEATEATPSEANETCCVMPEVECCRAGNAFCEACRECVNISEQCAQSPDDSACKPDEVPDCGMSVTSQFDTGTGKAVFSTAVIYGGSRAFSGGYGNASSGAEYRAWVWEIRTGETLMSFGTQTPVMVVAPSADGIHALTGEQSGTATAWNYVQGGPAFRTLLPDSSKSGPVVGIAGGFTYQTSYVTGGDFVEFWQWGPDRVGTFKAPNLLTEQQELQQRAETLKAVAVNMSDNPGLSAVGRKQLLEMASPEALSTTEQALKTGVLSLAKVTAVVQLPGNSNFASGDANGVIRYFNYRTLTVLQEIHGHAGKVTAFSAFATGTRLLSGGEDGKIILWNIATGEIMRTWTQPFGGAVRTLQQVRHGTAFLAGSDDGFIRRYELNGGEDFASAACRQAVGGGAVYDIAANNGNPSQIITSSKDGVARVWKL</sequence>